<evidence type="ECO:0000313" key="12">
    <source>
        <dbReference type="EMBL" id="GMT10589.1"/>
    </source>
</evidence>
<keyword evidence="1" id="KW-0812">Transmembrane</keyword>
<comment type="subcellular location">
    <subcellularLocation>
        <location evidence="7">Endomembrane system</location>
        <topology evidence="7">Single-pass type I membrane protein</topology>
    </subcellularLocation>
</comment>
<keyword evidence="2" id="KW-0677">Repeat</keyword>
<accession>A0AAV5UW79</accession>
<evidence type="ECO:0000256" key="5">
    <source>
        <dbReference type="ARBA" id="ARBA00023157"/>
    </source>
</evidence>
<feature type="non-terminal residue" evidence="12">
    <location>
        <position position="1"/>
    </location>
</feature>
<dbReference type="Pfam" id="PF00008">
    <property type="entry name" value="EGF"/>
    <property type="match status" value="1"/>
</dbReference>
<feature type="signal peptide" evidence="9">
    <location>
        <begin position="1"/>
        <end position="27"/>
    </location>
</feature>
<evidence type="ECO:0000256" key="1">
    <source>
        <dbReference type="ARBA" id="ARBA00022692"/>
    </source>
</evidence>
<dbReference type="AlphaFoldDB" id="A0AAV5UW79"/>
<keyword evidence="13" id="KW-1185">Reference proteome</keyword>
<evidence type="ECO:0000259" key="11">
    <source>
        <dbReference type="PROSITE" id="PS50258"/>
    </source>
</evidence>
<dbReference type="Gene3D" id="2.10.25.10">
    <property type="entry name" value="Laminin"/>
    <property type="match status" value="1"/>
</dbReference>
<name>A0AAV5UW79_9BILA</name>
<gene>
    <name evidence="12" type="ORF">PFISCL1PPCAC_1886</name>
</gene>
<dbReference type="PROSITE" id="PS50258">
    <property type="entry name" value="LNR"/>
    <property type="match status" value="1"/>
</dbReference>
<dbReference type="PROSITE" id="PS01186">
    <property type="entry name" value="EGF_2"/>
    <property type="match status" value="1"/>
</dbReference>
<evidence type="ECO:0000256" key="9">
    <source>
        <dbReference type="SAM" id="SignalP"/>
    </source>
</evidence>
<keyword evidence="9" id="KW-0732">Signal</keyword>
<dbReference type="PROSITE" id="PS50026">
    <property type="entry name" value="EGF_3"/>
    <property type="match status" value="1"/>
</dbReference>
<keyword evidence="4" id="KW-0472">Membrane</keyword>
<evidence type="ECO:0000313" key="13">
    <source>
        <dbReference type="Proteomes" id="UP001432322"/>
    </source>
</evidence>
<keyword evidence="3" id="KW-1133">Transmembrane helix</keyword>
<evidence type="ECO:0000256" key="8">
    <source>
        <dbReference type="PROSITE-ProRule" id="PRU00076"/>
    </source>
</evidence>
<protein>
    <recommendedName>
        <fullName evidence="14">EGF-like domain-containing protein</fullName>
    </recommendedName>
</protein>
<dbReference type="CDD" id="cd00054">
    <property type="entry name" value="EGF_CA"/>
    <property type="match status" value="1"/>
</dbReference>
<sequence length="370" mass="42364">CRLLYFQTRMLKIGLLLLCYAVYMAHSFTDDTCAMCTNSGTYKCEDGRCECHVNFKGDMCNKQMEFCPDSECSNQGTCSFDRGTFKCFCHEGFFGRRCEHTESEVKHVYEMEKDLELKNCGAGQICKPPVPEVVCSTTDLNNCDENGIVRPVKPCPYPHYCWEKFNNNKCDWECNRSECYYDSFECSTRRPCPSMCRTKSGGCSSECSLRMWATNETIRGPIQRPVLIKVTLAVSEQFWWDNMREIVSNISEPLRTPLIYVASQNERLEKNKYSLENVISRGKRNIMNEKENNVDVTFVMPIACKHSEECVRSAEEAGAMLSLASTKSTLGVPKFNHIEVGEMKDSRLNSVISGRDIFRSFFARLWNPLG</sequence>
<dbReference type="Pfam" id="PF00066">
    <property type="entry name" value="Notch"/>
    <property type="match status" value="1"/>
</dbReference>
<dbReference type="InterPro" id="IPR000800">
    <property type="entry name" value="Notch_dom"/>
</dbReference>
<dbReference type="Gene3D" id="4.10.470.20">
    <property type="match status" value="1"/>
</dbReference>
<keyword evidence="6" id="KW-0325">Glycoprotein</keyword>
<keyword evidence="5 8" id="KW-1015">Disulfide bond</keyword>
<dbReference type="SUPFAM" id="SSF90193">
    <property type="entry name" value="Notch domain"/>
    <property type="match status" value="1"/>
</dbReference>
<organism evidence="12 13">
    <name type="scientific">Pristionchus fissidentatus</name>
    <dbReference type="NCBI Taxonomy" id="1538716"/>
    <lineage>
        <taxon>Eukaryota</taxon>
        <taxon>Metazoa</taxon>
        <taxon>Ecdysozoa</taxon>
        <taxon>Nematoda</taxon>
        <taxon>Chromadorea</taxon>
        <taxon>Rhabditida</taxon>
        <taxon>Rhabditina</taxon>
        <taxon>Diplogasteromorpha</taxon>
        <taxon>Diplogasteroidea</taxon>
        <taxon>Neodiplogasteridae</taxon>
        <taxon>Pristionchus</taxon>
    </lineage>
</organism>
<evidence type="ECO:0000259" key="10">
    <source>
        <dbReference type="PROSITE" id="PS50026"/>
    </source>
</evidence>
<evidence type="ECO:0000256" key="2">
    <source>
        <dbReference type="ARBA" id="ARBA00022737"/>
    </source>
</evidence>
<evidence type="ECO:0000256" key="4">
    <source>
        <dbReference type="ARBA" id="ARBA00023136"/>
    </source>
</evidence>
<comment type="caution">
    <text evidence="8">Lacks conserved residue(s) required for the propagation of feature annotation.</text>
</comment>
<feature type="chain" id="PRO_5043921570" description="EGF-like domain-containing protein" evidence="9">
    <location>
        <begin position="28"/>
        <end position="370"/>
    </location>
</feature>
<dbReference type="InterPro" id="IPR035993">
    <property type="entry name" value="Notch-like_dom_sf"/>
</dbReference>
<dbReference type="SMART" id="SM00004">
    <property type="entry name" value="NL"/>
    <property type="match status" value="1"/>
</dbReference>
<proteinExistence type="predicted"/>
<feature type="domain" description="EGF-like" evidence="10">
    <location>
        <begin position="63"/>
        <end position="99"/>
    </location>
</feature>
<comment type="caution">
    <text evidence="12">The sequence shown here is derived from an EMBL/GenBank/DDBJ whole genome shotgun (WGS) entry which is preliminary data.</text>
</comment>
<evidence type="ECO:0000256" key="6">
    <source>
        <dbReference type="ARBA" id="ARBA00023180"/>
    </source>
</evidence>
<dbReference type="InterPro" id="IPR000742">
    <property type="entry name" value="EGF"/>
</dbReference>
<feature type="domain" description="LNR" evidence="11">
    <location>
        <begin position="155"/>
        <end position="193"/>
    </location>
</feature>
<dbReference type="EMBL" id="BTSY01000001">
    <property type="protein sequence ID" value="GMT10589.1"/>
    <property type="molecule type" value="Genomic_DNA"/>
</dbReference>
<evidence type="ECO:0000256" key="7">
    <source>
        <dbReference type="ARBA" id="ARBA00046288"/>
    </source>
</evidence>
<dbReference type="Proteomes" id="UP001432322">
    <property type="component" value="Unassembled WGS sequence"/>
</dbReference>
<dbReference type="GO" id="GO:0012505">
    <property type="term" value="C:endomembrane system"/>
    <property type="evidence" value="ECO:0007669"/>
    <property type="project" value="UniProtKB-SubCell"/>
</dbReference>
<dbReference type="PROSITE" id="PS00022">
    <property type="entry name" value="EGF_1"/>
    <property type="match status" value="1"/>
</dbReference>
<feature type="disulfide bond" evidence="8">
    <location>
        <begin position="89"/>
        <end position="98"/>
    </location>
</feature>
<evidence type="ECO:0000256" key="3">
    <source>
        <dbReference type="ARBA" id="ARBA00022989"/>
    </source>
</evidence>
<evidence type="ECO:0008006" key="14">
    <source>
        <dbReference type="Google" id="ProtNLM"/>
    </source>
</evidence>
<keyword evidence="8" id="KW-0245">EGF-like domain</keyword>
<dbReference type="SUPFAM" id="SSF57196">
    <property type="entry name" value="EGF/Laminin"/>
    <property type="match status" value="1"/>
</dbReference>
<reference evidence="12" key="1">
    <citation type="submission" date="2023-10" db="EMBL/GenBank/DDBJ databases">
        <title>Genome assembly of Pristionchus species.</title>
        <authorList>
            <person name="Yoshida K."/>
            <person name="Sommer R.J."/>
        </authorList>
    </citation>
    <scope>NUCLEOTIDE SEQUENCE</scope>
    <source>
        <strain evidence="12">RS5133</strain>
    </source>
</reference>